<feature type="region of interest" description="Disordered" evidence="12">
    <location>
        <begin position="715"/>
        <end position="734"/>
    </location>
</feature>
<feature type="compositionally biased region" description="Basic and acidic residues" evidence="12">
    <location>
        <begin position="500"/>
        <end position="509"/>
    </location>
</feature>
<dbReference type="GO" id="GO:0005524">
    <property type="term" value="F:ATP binding"/>
    <property type="evidence" value="ECO:0007669"/>
    <property type="project" value="UniProtKB-UniRule"/>
</dbReference>
<feature type="coiled-coil region" evidence="11">
    <location>
        <begin position="41"/>
        <end position="68"/>
    </location>
</feature>
<comment type="catalytic activity">
    <reaction evidence="9">
        <text>L-seryl-[protein] + ATP = O-phospho-L-seryl-[protein] + ADP + H(+)</text>
        <dbReference type="Rhea" id="RHEA:17989"/>
        <dbReference type="Rhea" id="RHEA-COMP:9863"/>
        <dbReference type="Rhea" id="RHEA-COMP:11604"/>
        <dbReference type="ChEBI" id="CHEBI:15378"/>
        <dbReference type="ChEBI" id="CHEBI:29999"/>
        <dbReference type="ChEBI" id="CHEBI:30616"/>
        <dbReference type="ChEBI" id="CHEBI:83421"/>
        <dbReference type="ChEBI" id="CHEBI:456216"/>
        <dbReference type="EC" id="2.7.11.1"/>
    </reaction>
</comment>
<dbReference type="Gene3D" id="1.10.510.10">
    <property type="entry name" value="Transferase(Phosphotransferase) domain 1"/>
    <property type="match status" value="1"/>
</dbReference>
<dbReference type="InterPro" id="IPR004498">
    <property type="entry name" value="Ribosomal_PrmA_MeTrfase"/>
</dbReference>
<comment type="catalytic activity">
    <reaction evidence="8">
        <text>L-threonyl-[protein] + ATP = O-phospho-L-threonyl-[protein] + ADP + H(+)</text>
        <dbReference type="Rhea" id="RHEA:46608"/>
        <dbReference type="Rhea" id="RHEA-COMP:11060"/>
        <dbReference type="Rhea" id="RHEA-COMP:11605"/>
        <dbReference type="ChEBI" id="CHEBI:15378"/>
        <dbReference type="ChEBI" id="CHEBI:30013"/>
        <dbReference type="ChEBI" id="CHEBI:30616"/>
        <dbReference type="ChEBI" id="CHEBI:61977"/>
        <dbReference type="ChEBI" id="CHEBI:456216"/>
        <dbReference type="EC" id="2.7.11.1"/>
    </reaction>
</comment>
<dbReference type="GO" id="GO:0005737">
    <property type="term" value="C:cytoplasm"/>
    <property type="evidence" value="ECO:0007669"/>
    <property type="project" value="TreeGrafter"/>
</dbReference>
<dbReference type="InterPro" id="IPR017441">
    <property type="entry name" value="Protein_kinase_ATP_BS"/>
</dbReference>
<evidence type="ECO:0000256" key="11">
    <source>
        <dbReference type="SAM" id="Coils"/>
    </source>
</evidence>
<keyword evidence="15" id="KW-1185">Reference proteome</keyword>
<dbReference type="PANTHER" id="PTHR48012:SF10">
    <property type="entry name" value="FI20177P1"/>
    <property type="match status" value="1"/>
</dbReference>
<organism evidence="14 15">
    <name type="scientific">Solanum commersonii</name>
    <name type="common">Commerson's wild potato</name>
    <name type="synonym">Commerson's nightshade</name>
    <dbReference type="NCBI Taxonomy" id="4109"/>
    <lineage>
        <taxon>Eukaryota</taxon>
        <taxon>Viridiplantae</taxon>
        <taxon>Streptophyta</taxon>
        <taxon>Embryophyta</taxon>
        <taxon>Tracheophyta</taxon>
        <taxon>Spermatophyta</taxon>
        <taxon>Magnoliopsida</taxon>
        <taxon>eudicotyledons</taxon>
        <taxon>Gunneridae</taxon>
        <taxon>Pentapetalae</taxon>
        <taxon>asterids</taxon>
        <taxon>lamiids</taxon>
        <taxon>Solanales</taxon>
        <taxon>Solanaceae</taxon>
        <taxon>Solanoideae</taxon>
        <taxon>Solaneae</taxon>
        <taxon>Solanum</taxon>
    </lineage>
</organism>
<evidence type="ECO:0000256" key="8">
    <source>
        <dbReference type="ARBA" id="ARBA00047899"/>
    </source>
</evidence>
<dbReference type="Gene3D" id="3.40.50.150">
    <property type="entry name" value="Vaccinia Virus protein VP39"/>
    <property type="match status" value="1"/>
</dbReference>
<keyword evidence="4" id="KW-0808">Transferase</keyword>
<dbReference type="InterPro" id="IPR011009">
    <property type="entry name" value="Kinase-like_dom_sf"/>
</dbReference>
<comment type="similarity">
    <text evidence="1">Belongs to the protein kinase superfamily. STE Ser/Thr protein kinase family. STE20 subfamily.</text>
</comment>
<sequence length="1118" mass="122466">MADAAALIEASGSRFCDLELIGRGSFGDVYKGFDKELNKEVAIKVIDLEESEDEVEDIQKEIAVLSQCRSPYITEYYGSYLHQTKLWIIMEYMAGGSVADLIQPNQPLDEMSIASILRDLLHAIEYLHSEGKIHRDIKVLFAKMLARALDFVSMGRPNLIIRSIDVFAAANILLSENGDVKVADFGVSAQLTRTISRRKTFVGTPFWMAPEVIQNSDGYNEKADIWSLGITAIEMAKGEPPLADLHPMRVLFIIPRENPPQLEEHFSRPLKEIVSLCLKKSPAERPSAKELLKHRFIRNARKSPRLLERIRERPKFQIKDDMDSPRNGQKPVGEASGTVKVTRDVGTEDTVKVSGQGKTLKTAGWDFSIGGSSSTGTVRSVKPPQVRDRKPEVPLNQPASRKNLDSGSNWSSASGTVHYTSSEGFNQKDGGDANIDKGDYSREDEELSVSGTGTVVVRSPRGSPRGIQSTSLFSDQSSLSSSTLASFEDASSSGTVVYRGRHDDLDSPRTPKSRLGIQERSSSASLEDSSANLAEAKAAMLAGLKKGNVRDRSKLGKVQRDGLENKTEQSTMSSDSSRHSRDYLDAQKAFSRSRHTSDEEDGARTYPAPSSATLSVLLVPSLKEAADLLPDVEATTNACIRVGCLHHTSRAATSETDGSLMQAMVSSFMDMERMKAGSCDLFMTRLLQRLASAKDPSLKDLQDLAGRIFSKGKIETESTSTESDSKKKQQSKELNSNANLSPLARFLLSSTIITGRFFTGRRVHRLIPFIRFSKSSAAQRYQHWKHIQTVAKFSTLSSPSSETPASDSFTSPYLSVRICCHKDVADMLSEALFCFGASSTTVDEEESSERSDEIIITSIFSVCKDVKDCISVAADSIGLQKIPSFEVVMHDHTDWIKATQELFCPVKVSDGLWVVPEWTTPPDLQATNIILNPGLAFGTGEHPTTKLCLLLLRDLIKGGELFLDYGTGSGVLAIAALKFGAAFSVGFDIDPQAITSAQYNATLNNIGHEELLLNLVPGKGILPSADFSSSMDIDQTAYDAEVINNRGKYDIVVANILLNPLLELADQIVSYAKPGATVALSGIISEQIPRILERYSQYLENITVSKMDDWACISGLKK</sequence>
<evidence type="ECO:0000256" key="7">
    <source>
        <dbReference type="ARBA" id="ARBA00022840"/>
    </source>
</evidence>
<evidence type="ECO:0000256" key="2">
    <source>
        <dbReference type="ARBA" id="ARBA00012513"/>
    </source>
</evidence>
<evidence type="ECO:0000256" key="12">
    <source>
        <dbReference type="SAM" id="MobiDB-lite"/>
    </source>
</evidence>
<dbReference type="InterPro" id="IPR000719">
    <property type="entry name" value="Prot_kinase_dom"/>
</dbReference>
<protein>
    <recommendedName>
        <fullName evidence="2">non-specific serine/threonine protein kinase</fullName>
        <ecNumber evidence="2">2.7.11.1</ecNumber>
    </recommendedName>
</protein>
<dbReference type="GO" id="GO:0008276">
    <property type="term" value="F:protein methyltransferase activity"/>
    <property type="evidence" value="ECO:0007669"/>
    <property type="project" value="InterPro"/>
</dbReference>
<dbReference type="CDD" id="cd02440">
    <property type="entry name" value="AdoMet_MTases"/>
    <property type="match status" value="1"/>
</dbReference>
<evidence type="ECO:0000256" key="1">
    <source>
        <dbReference type="ARBA" id="ARBA00008874"/>
    </source>
</evidence>
<evidence type="ECO:0000256" key="10">
    <source>
        <dbReference type="PROSITE-ProRule" id="PRU10141"/>
    </source>
</evidence>
<feature type="compositionally biased region" description="Basic and acidic residues" evidence="12">
    <location>
        <begin position="550"/>
        <end position="567"/>
    </location>
</feature>
<reference evidence="14 15" key="1">
    <citation type="submission" date="2020-09" db="EMBL/GenBank/DDBJ databases">
        <title>De no assembly of potato wild relative species, Solanum commersonii.</title>
        <authorList>
            <person name="Cho K."/>
        </authorList>
    </citation>
    <scope>NUCLEOTIDE SEQUENCE [LARGE SCALE GENOMIC DNA]</scope>
    <source>
        <strain evidence="14">LZ3.2</strain>
        <tissue evidence="14">Leaf</tissue>
    </source>
</reference>
<evidence type="ECO:0000256" key="5">
    <source>
        <dbReference type="ARBA" id="ARBA00022741"/>
    </source>
</evidence>
<evidence type="ECO:0000313" key="15">
    <source>
        <dbReference type="Proteomes" id="UP000824120"/>
    </source>
</evidence>
<feature type="compositionally biased region" description="Low complexity" evidence="12">
    <location>
        <begin position="448"/>
        <end position="457"/>
    </location>
</feature>
<keyword evidence="5 10" id="KW-0547">Nucleotide-binding</keyword>
<feature type="compositionally biased region" description="Polar residues" evidence="12">
    <location>
        <begin position="397"/>
        <end position="425"/>
    </location>
</feature>
<evidence type="ECO:0000313" key="14">
    <source>
        <dbReference type="EMBL" id="KAG5597605.1"/>
    </source>
</evidence>
<gene>
    <name evidence="14" type="ORF">H5410_038837</name>
</gene>
<feature type="compositionally biased region" description="Basic and acidic residues" evidence="12">
    <location>
        <begin position="312"/>
        <end position="324"/>
    </location>
</feature>
<dbReference type="Pfam" id="PF06325">
    <property type="entry name" value="PrmA"/>
    <property type="match status" value="1"/>
</dbReference>
<dbReference type="OrthoDB" id="248923at2759"/>
<accession>A0A9J5YBV1</accession>
<dbReference type="AlphaFoldDB" id="A0A9J5YBV1"/>
<dbReference type="CDD" id="cd06609">
    <property type="entry name" value="STKc_MST3_like"/>
    <property type="match status" value="1"/>
</dbReference>
<dbReference type="EC" id="2.7.11.1" evidence="2"/>
<feature type="region of interest" description="Disordered" evidence="12">
    <location>
        <begin position="312"/>
        <end position="343"/>
    </location>
</feature>
<dbReference type="PANTHER" id="PTHR48012">
    <property type="entry name" value="STERILE20-LIKE KINASE, ISOFORM B-RELATED"/>
    <property type="match status" value="1"/>
</dbReference>
<dbReference type="EMBL" id="JACXVP010000007">
    <property type="protein sequence ID" value="KAG5597605.1"/>
    <property type="molecule type" value="Genomic_DNA"/>
</dbReference>
<dbReference type="Proteomes" id="UP000824120">
    <property type="component" value="Chromosome 7"/>
</dbReference>
<evidence type="ECO:0000259" key="13">
    <source>
        <dbReference type="PROSITE" id="PS50011"/>
    </source>
</evidence>
<dbReference type="Pfam" id="PF00069">
    <property type="entry name" value="Pkinase"/>
    <property type="match status" value="2"/>
</dbReference>
<evidence type="ECO:0000256" key="6">
    <source>
        <dbReference type="ARBA" id="ARBA00022777"/>
    </source>
</evidence>
<keyword evidence="7 10" id="KW-0067">ATP-binding</keyword>
<dbReference type="HAMAP" id="MF_00735">
    <property type="entry name" value="Methyltr_PrmA"/>
    <property type="match status" value="1"/>
</dbReference>
<feature type="region of interest" description="Disordered" evidence="12">
    <location>
        <begin position="550"/>
        <end position="607"/>
    </location>
</feature>
<evidence type="ECO:0000256" key="4">
    <source>
        <dbReference type="ARBA" id="ARBA00022679"/>
    </source>
</evidence>
<evidence type="ECO:0000256" key="9">
    <source>
        <dbReference type="ARBA" id="ARBA00048679"/>
    </source>
</evidence>
<feature type="region of interest" description="Disordered" evidence="12">
    <location>
        <begin position="498"/>
        <end position="530"/>
    </location>
</feature>
<dbReference type="PROSITE" id="PS50011">
    <property type="entry name" value="PROTEIN_KINASE_DOM"/>
    <property type="match status" value="1"/>
</dbReference>
<comment type="caution">
    <text evidence="14">The sequence shown here is derived from an EMBL/GenBank/DDBJ whole genome shotgun (WGS) entry which is preliminary data.</text>
</comment>
<feature type="binding site" evidence="10">
    <location>
        <position position="44"/>
    </location>
    <ligand>
        <name>ATP</name>
        <dbReference type="ChEBI" id="CHEBI:30616"/>
    </ligand>
</feature>
<proteinExistence type="inferred from homology"/>
<dbReference type="SUPFAM" id="SSF56112">
    <property type="entry name" value="Protein kinase-like (PK-like)"/>
    <property type="match status" value="1"/>
</dbReference>
<dbReference type="SUPFAM" id="SSF53335">
    <property type="entry name" value="S-adenosyl-L-methionine-dependent methyltransferases"/>
    <property type="match status" value="1"/>
</dbReference>
<feature type="compositionally biased region" description="Basic and acidic residues" evidence="12">
    <location>
        <begin position="429"/>
        <end position="441"/>
    </location>
</feature>
<feature type="region of interest" description="Disordered" evidence="12">
    <location>
        <begin position="362"/>
        <end position="475"/>
    </location>
</feature>
<dbReference type="InterPro" id="IPR029063">
    <property type="entry name" value="SAM-dependent_MTases_sf"/>
</dbReference>
<keyword evidence="6" id="KW-0418">Kinase</keyword>
<evidence type="ECO:0000256" key="3">
    <source>
        <dbReference type="ARBA" id="ARBA00022527"/>
    </source>
</evidence>
<dbReference type="PROSITE" id="PS00107">
    <property type="entry name" value="PROTEIN_KINASE_ATP"/>
    <property type="match status" value="1"/>
</dbReference>
<dbReference type="GO" id="GO:0004674">
    <property type="term" value="F:protein serine/threonine kinase activity"/>
    <property type="evidence" value="ECO:0007669"/>
    <property type="project" value="UniProtKB-KW"/>
</dbReference>
<feature type="compositionally biased region" description="Basic and acidic residues" evidence="12">
    <location>
        <begin position="576"/>
        <end position="585"/>
    </location>
</feature>
<feature type="compositionally biased region" description="Low complexity" evidence="12">
    <location>
        <begin position="521"/>
        <end position="530"/>
    </location>
</feature>
<name>A0A9J5YBV1_SOLCO</name>
<dbReference type="InterPro" id="IPR050629">
    <property type="entry name" value="STE20/SPS1-PAK"/>
</dbReference>
<keyword evidence="11" id="KW-0175">Coiled coil</keyword>
<keyword evidence="3" id="KW-0723">Serine/threonine-protein kinase</keyword>
<feature type="domain" description="Protein kinase" evidence="13">
    <location>
        <begin position="15"/>
        <end position="297"/>
    </location>
</feature>